<reference evidence="1 2" key="1">
    <citation type="submission" date="2017-09" db="EMBL/GenBank/DDBJ databases">
        <authorList>
            <consortium name="International Durum Wheat Genome Sequencing Consortium (IDWGSC)"/>
            <person name="Milanesi L."/>
        </authorList>
    </citation>
    <scope>NUCLEOTIDE SEQUENCE [LARGE SCALE GENOMIC DNA]</scope>
    <source>
        <strain evidence="2">cv. Svevo</strain>
    </source>
</reference>
<name>A0A9R1PNR6_TRITD</name>
<evidence type="ECO:0000313" key="2">
    <source>
        <dbReference type="Proteomes" id="UP000324705"/>
    </source>
</evidence>
<dbReference type="Proteomes" id="UP000324705">
    <property type="component" value="Chromosome 2B"/>
</dbReference>
<dbReference type="AlphaFoldDB" id="A0A9R1PNR6"/>
<evidence type="ECO:0000313" key="1">
    <source>
        <dbReference type="EMBL" id="VAH46919.1"/>
    </source>
</evidence>
<sequence>MGQEADADEQLQRRLRRVFAAEERSFRMDRRSPAAADLRSAVADVLPRFLGNYSDETLAVPPQISPSFSRTHACPRTCQCPYLVGCGRVSILRGSVC</sequence>
<accession>A0A9R1PNR6</accession>
<dbReference type="EMBL" id="LT934114">
    <property type="protein sequence ID" value="VAH46919.1"/>
    <property type="molecule type" value="Genomic_DNA"/>
</dbReference>
<gene>
    <name evidence="1" type="ORF">TRITD_2Bv1G134390</name>
</gene>
<keyword evidence="2" id="KW-1185">Reference proteome</keyword>
<proteinExistence type="predicted"/>
<protein>
    <submittedName>
        <fullName evidence="1">Uncharacterized protein</fullName>
    </submittedName>
</protein>
<dbReference type="Gramene" id="TRITD2Bv1G134390.7">
    <property type="protein sequence ID" value="TRITD2Bv1G134390.7"/>
    <property type="gene ID" value="TRITD2Bv1G134390"/>
</dbReference>
<organism evidence="1 2">
    <name type="scientific">Triticum turgidum subsp. durum</name>
    <name type="common">Durum wheat</name>
    <name type="synonym">Triticum durum</name>
    <dbReference type="NCBI Taxonomy" id="4567"/>
    <lineage>
        <taxon>Eukaryota</taxon>
        <taxon>Viridiplantae</taxon>
        <taxon>Streptophyta</taxon>
        <taxon>Embryophyta</taxon>
        <taxon>Tracheophyta</taxon>
        <taxon>Spermatophyta</taxon>
        <taxon>Magnoliopsida</taxon>
        <taxon>Liliopsida</taxon>
        <taxon>Poales</taxon>
        <taxon>Poaceae</taxon>
        <taxon>BOP clade</taxon>
        <taxon>Pooideae</taxon>
        <taxon>Triticodae</taxon>
        <taxon>Triticeae</taxon>
        <taxon>Triticinae</taxon>
        <taxon>Triticum</taxon>
    </lineage>
</organism>